<feature type="non-terminal residue" evidence="1">
    <location>
        <position position="1"/>
    </location>
</feature>
<evidence type="ECO:0000313" key="2">
    <source>
        <dbReference type="Proteomes" id="UP000789595"/>
    </source>
</evidence>
<proteinExistence type="predicted"/>
<dbReference type="EMBL" id="CAKKNE010000002">
    <property type="protein sequence ID" value="CAH0367665.1"/>
    <property type="molecule type" value="Genomic_DNA"/>
</dbReference>
<gene>
    <name evidence="1" type="ORF">PECAL_2P06980</name>
</gene>
<organism evidence="1 2">
    <name type="scientific">Pelagomonas calceolata</name>
    <dbReference type="NCBI Taxonomy" id="35677"/>
    <lineage>
        <taxon>Eukaryota</taxon>
        <taxon>Sar</taxon>
        <taxon>Stramenopiles</taxon>
        <taxon>Ochrophyta</taxon>
        <taxon>Pelagophyceae</taxon>
        <taxon>Pelagomonadales</taxon>
        <taxon>Pelagomonadaceae</taxon>
        <taxon>Pelagomonas</taxon>
    </lineage>
</organism>
<sequence>RAVPVASAARASCAIIVGCQRAESINGHGQRASGASCGAQAWRKRYMIPAVPDFPWGTTRAQTIPRR</sequence>
<dbReference type="AlphaFoldDB" id="A0A8J2WGM8"/>
<accession>A0A8J2WGM8</accession>
<evidence type="ECO:0000313" key="1">
    <source>
        <dbReference type="EMBL" id="CAH0367665.1"/>
    </source>
</evidence>
<dbReference type="Proteomes" id="UP000789595">
    <property type="component" value="Unassembled WGS sequence"/>
</dbReference>
<keyword evidence="2" id="KW-1185">Reference proteome</keyword>
<comment type="caution">
    <text evidence="1">The sequence shown here is derived from an EMBL/GenBank/DDBJ whole genome shotgun (WGS) entry which is preliminary data.</text>
</comment>
<feature type="non-terminal residue" evidence="1">
    <location>
        <position position="67"/>
    </location>
</feature>
<name>A0A8J2WGM8_9STRA</name>
<reference evidence="1" key="1">
    <citation type="submission" date="2021-11" db="EMBL/GenBank/DDBJ databases">
        <authorList>
            <consortium name="Genoscope - CEA"/>
            <person name="William W."/>
        </authorList>
    </citation>
    <scope>NUCLEOTIDE SEQUENCE</scope>
</reference>
<protein>
    <submittedName>
        <fullName evidence="1">Uncharacterized protein</fullName>
    </submittedName>
</protein>